<keyword evidence="3" id="KW-1185">Reference proteome</keyword>
<dbReference type="OrthoDB" id="5413827at2759"/>
<name>A0A8H3F9V9_9LECA</name>
<proteinExistence type="predicted"/>
<comment type="caution">
    <text evidence="2">The sequence shown here is derived from an EMBL/GenBank/DDBJ whole genome shotgun (WGS) entry which is preliminary data.</text>
</comment>
<reference evidence="2" key="1">
    <citation type="submission" date="2021-03" db="EMBL/GenBank/DDBJ databases">
        <authorList>
            <person name="Tagirdzhanova G."/>
        </authorList>
    </citation>
    <scope>NUCLEOTIDE SEQUENCE</scope>
</reference>
<evidence type="ECO:0000313" key="2">
    <source>
        <dbReference type="EMBL" id="CAF9919695.1"/>
    </source>
</evidence>
<protein>
    <submittedName>
        <fullName evidence="2">Uncharacterized protein</fullName>
    </submittedName>
</protein>
<dbReference type="PANTHER" id="PTHR38790">
    <property type="entry name" value="2EXR DOMAIN-CONTAINING PROTEIN-RELATED"/>
    <property type="match status" value="1"/>
</dbReference>
<evidence type="ECO:0000313" key="3">
    <source>
        <dbReference type="Proteomes" id="UP000664534"/>
    </source>
</evidence>
<organism evidence="2 3">
    <name type="scientific">Imshaugia aleurites</name>
    <dbReference type="NCBI Taxonomy" id="172621"/>
    <lineage>
        <taxon>Eukaryota</taxon>
        <taxon>Fungi</taxon>
        <taxon>Dikarya</taxon>
        <taxon>Ascomycota</taxon>
        <taxon>Pezizomycotina</taxon>
        <taxon>Lecanoromycetes</taxon>
        <taxon>OSLEUM clade</taxon>
        <taxon>Lecanoromycetidae</taxon>
        <taxon>Lecanorales</taxon>
        <taxon>Lecanorineae</taxon>
        <taxon>Parmeliaceae</taxon>
        <taxon>Imshaugia</taxon>
    </lineage>
</organism>
<dbReference type="AlphaFoldDB" id="A0A8H3F9V9"/>
<dbReference type="Proteomes" id="UP000664534">
    <property type="component" value="Unassembled WGS sequence"/>
</dbReference>
<accession>A0A8H3F9V9</accession>
<gene>
    <name evidence="2" type="ORF">IMSHALPRED_004701</name>
</gene>
<feature type="region of interest" description="Disordered" evidence="1">
    <location>
        <begin position="1"/>
        <end position="32"/>
    </location>
</feature>
<evidence type="ECO:0000256" key="1">
    <source>
        <dbReference type="SAM" id="MobiDB-lite"/>
    </source>
</evidence>
<sequence length="418" mass="47600">MSSVPRTQEEEVSLNDSNSLRDDQSIFDDDPDKGTNDLSKICLLISASNSFDVNCSTANSSNHLEEPLASTHLSCRSAPFRFLDLPFEIRDMIYHQAIGNHFLHIYSNCWVIPHQIRRCSDEDPHQCLKSNPREDDTIFPFISRSRLLHGDFSPLVHCQGSVLFHNRICTSRHINVGDRNGYWSLSLSHDIQSGQQTIEHGTRDSADSANTKPLDYCPCIQRSKTSLSLTLLQTCKQIHKEAAMVPYESNTFIFQEAETFAAFLGLVYPRDNDSNNNPIFSPSRSIAIQTMRNVRLHSRAISSGHFLDVTRLLRGGLSLLTGLRTFELTLGLHPHKRPAWSIDDSLFGISRSVRTVTVNIRDYIWTAQEYRGAGQVAKSYSARKMEGKQDFAENLMERMLKRDRFRNQQVWFFSPVQG</sequence>
<dbReference type="EMBL" id="CAJPDT010000023">
    <property type="protein sequence ID" value="CAF9919695.1"/>
    <property type="molecule type" value="Genomic_DNA"/>
</dbReference>